<dbReference type="Pfam" id="PF00583">
    <property type="entry name" value="Acetyltransf_1"/>
    <property type="match status" value="1"/>
</dbReference>
<dbReference type="Gene3D" id="3.40.630.30">
    <property type="match status" value="1"/>
</dbReference>
<keyword evidence="2" id="KW-0808">Transferase</keyword>
<dbReference type="OrthoDB" id="9799092at2"/>
<dbReference type="PROSITE" id="PS51186">
    <property type="entry name" value="GNAT"/>
    <property type="match status" value="1"/>
</dbReference>
<dbReference type="SUPFAM" id="SSF55729">
    <property type="entry name" value="Acyl-CoA N-acyltransferases (Nat)"/>
    <property type="match status" value="1"/>
</dbReference>
<evidence type="ECO:0000313" key="3">
    <source>
        <dbReference type="Proteomes" id="UP000319103"/>
    </source>
</evidence>
<dbReference type="Proteomes" id="UP000319103">
    <property type="component" value="Unassembled WGS sequence"/>
</dbReference>
<proteinExistence type="predicted"/>
<comment type="caution">
    <text evidence="2">The sequence shown here is derived from an EMBL/GenBank/DDBJ whole genome shotgun (WGS) entry which is preliminary data.</text>
</comment>
<protein>
    <submittedName>
        <fullName evidence="2">GNAT family N-acetyltransferase</fullName>
    </submittedName>
</protein>
<sequence>MGRMPTFNVTPGVADAAELGRLLLTAWLETYPNPDAGIDEAWIRAAQGHQATEQGIERWRAFLADVERAPGDHFCRAVRGAPDGPLIGMVCGLRAEEVSLGPMYLLGPAQGRGVGSALMAEFLAWAGPDPIALWVTEHNQAAVRFYARHGFAATGERQVWKERLPNLRMVRPGGGVR</sequence>
<name>A0A540WE15_9ACTN</name>
<accession>A0A540WE15</accession>
<dbReference type="PANTHER" id="PTHR43617">
    <property type="entry name" value="L-AMINO ACID N-ACETYLTRANSFERASE"/>
    <property type="match status" value="1"/>
</dbReference>
<evidence type="ECO:0000259" key="1">
    <source>
        <dbReference type="PROSITE" id="PS51186"/>
    </source>
</evidence>
<dbReference type="InterPro" id="IPR000182">
    <property type="entry name" value="GNAT_dom"/>
</dbReference>
<dbReference type="EMBL" id="VIGB01000003">
    <property type="protein sequence ID" value="TQF06654.1"/>
    <property type="molecule type" value="Genomic_DNA"/>
</dbReference>
<organism evidence="2 3">
    <name type="scientific">Kitasatospora acidiphila</name>
    <dbReference type="NCBI Taxonomy" id="2567942"/>
    <lineage>
        <taxon>Bacteria</taxon>
        <taxon>Bacillati</taxon>
        <taxon>Actinomycetota</taxon>
        <taxon>Actinomycetes</taxon>
        <taxon>Kitasatosporales</taxon>
        <taxon>Streptomycetaceae</taxon>
        <taxon>Kitasatospora</taxon>
    </lineage>
</organism>
<reference evidence="2 3" key="1">
    <citation type="submission" date="2019-06" db="EMBL/GenBank/DDBJ databases">
        <title>Description of Kitasatospora acidophila sp. nov. isolated from pine grove soil, and reclassification of Streptomyces novaecaesareae to Kitasatospora novaeceasareae comb. nov.</title>
        <authorList>
            <person name="Kim M.J."/>
        </authorList>
    </citation>
    <scope>NUCLEOTIDE SEQUENCE [LARGE SCALE GENOMIC DNA]</scope>
    <source>
        <strain evidence="2 3">MMS16-CNU292</strain>
    </source>
</reference>
<gene>
    <name evidence="2" type="ORF">E6W39_36245</name>
</gene>
<evidence type="ECO:0000313" key="2">
    <source>
        <dbReference type="EMBL" id="TQF06654.1"/>
    </source>
</evidence>
<keyword evidence="3" id="KW-1185">Reference proteome</keyword>
<dbReference type="CDD" id="cd04301">
    <property type="entry name" value="NAT_SF"/>
    <property type="match status" value="1"/>
</dbReference>
<dbReference type="AlphaFoldDB" id="A0A540WE15"/>
<feature type="domain" description="N-acetyltransferase" evidence="1">
    <location>
        <begin position="29"/>
        <end position="174"/>
    </location>
</feature>
<dbReference type="GO" id="GO:0016747">
    <property type="term" value="F:acyltransferase activity, transferring groups other than amino-acyl groups"/>
    <property type="evidence" value="ECO:0007669"/>
    <property type="project" value="InterPro"/>
</dbReference>
<dbReference type="InterPro" id="IPR016181">
    <property type="entry name" value="Acyl_CoA_acyltransferase"/>
</dbReference>
<dbReference type="InterPro" id="IPR050276">
    <property type="entry name" value="MshD_Acetyltransferase"/>
</dbReference>